<evidence type="ECO:0000256" key="1">
    <source>
        <dbReference type="ARBA" id="ARBA00004141"/>
    </source>
</evidence>
<organism evidence="12 13">
    <name type="scientific">Plakobranchus ocellatus</name>
    <dbReference type="NCBI Taxonomy" id="259542"/>
    <lineage>
        <taxon>Eukaryota</taxon>
        <taxon>Metazoa</taxon>
        <taxon>Spiralia</taxon>
        <taxon>Lophotrochozoa</taxon>
        <taxon>Mollusca</taxon>
        <taxon>Gastropoda</taxon>
        <taxon>Heterobranchia</taxon>
        <taxon>Euthyneura</taxon>
        <taxon>Panpulmonata</taxon>
        <taxon>Sacoglossa</taxon>
        <taxon>Placobranchoidea</taxon>
        <taxon>Plakobranchidae</taxon>
        <taxon>Plakobranchus</taxon>
    </lineage>
</organism>
<comment type="similarity">
    <text evidence="11">Belongs to the amiloride-sensitive sodium channel (TC 1.A.6) family.</text>
</comment>
<evidence type="ECO:0000256" key="4">
    <source>
        <dbReference type="ARBA" id="ARBA00022692"/>
    </source>
</evidence>
<evidence type="ECO:0000256" key="2">
    <source>
        <dbReference type="ARBA" id="ARBA00022448"/>
    </source>
</evidence>
<evidence type="ECO:0000256" key="7">
    <source>
        <dbReference type="ARBA" id="ARBA00023065"/>
    </source>
</evidence>
<keyword evidence="7 11" id="KW-0406">Ion transport</keyword>
<keyword evidence="5" id="KW-1133">Transmembrane helix</keyword>
<evidence type="ECO:0000313" key="13">
    <source>
        <dbReference type="Proteomes" id="UP000735302"/>
    </source>
</evidence>
<evidence type="ECO:0000256" key="10">
    <source>
        <dbReference type="ARBA" id="ARBA00023303"/>
    </source>
</evidence>
<dbReference type="PRINTS" id="PR01078">
    <property type="entry name" value="AMINACHANNEL"/>
</dbReference>
<comment type="subcellular location">
    <subcellularLocation>
        <location evidence="1">Membrane</location>
        <topology evidence="1">Multi-pass membrane protein</topology>
    </subcellularLocation>
</comment>
<accession>A0AAV3ZEF0</accession>
<dbReference type="InterPro" id="IPR001873">
    <property type="entry name" value="ENaC"/>
</dbReference>
<keyword evidence="2 11" id="KW-0813">Transport</keyword>
<dbReference type="Pfam" id="PF00858">
    <property type="entry name" value="ASC"/>
    <property type="match status" value="1"/>
</dbReference>
<keyword evidence="13" id="KW-1185">Reference proteome</keyword>
<evidence type="ECO:0000256" key="6">
    <source>
        <dbReference type="ARBA" id="ARBA00023053"/>
    </source>
</evidence>
<sequence length="296" mass="32596">MRAGPGNGLSMEFDVQFAEYLPSTTASGLKVLIHDNGVKPFPEDGGIMAGTGAATSVAVKKTRIIQPASPYADCIAKVDVNNKDKNLFAEFGFAYSLNACQKSCVQKHIYKSCQCCSINFPCNEDALQHSTGIVAREDNTIPICNTTNHETFYCVDTIEADFSKNKLECIKNCPPACEQSCFSTTVSSASWPTREYRQTLLKRHGLDQNVTQLLETGERSFLKLEIYYDSLILDKIVGQPAFTWNKLLSDIGGQLGLLLGFSILTAIEILELVVMDLGLGIGLKSLWKRQIQKENC</sequence>
<keyword evidence="8" id="KW-0472">Membrane</keyword>
<keyword evidence="10 11" id="KW-0407">Ion channel</keyword>
<evidence type="ECO:0000256" key="5">
    <source>
        <dbReference type="ARBA" id="ARBA00022989"/>
    </source>
</evidence>
<dbReference type="GO" id="GO:0005886">
    <property type="term" value="C:plasma membrane"/>
    <property type="evidence" value="ECO:0007669"/>
    <property type="project" value="TreeGrafter"/>
</dbReference>
<dbReference type="PANTHER" id="PTHR11690:SF248">
    <property type="entry name" value="PICKPOCKET 17, ISOFORM A"/>
    <property type="match status" value="1"/>
</dbReference>
<evidence type="ECO:0000313" key="12">
    <source>
        <dbReference type="EMBL" id="GFN93979.1"/>
    </source>
</evidence>
<evidence type="ECO:0000256" key="8">
    <source>
        <dbReference type="ARBA" id="ARBA00023136"/>
    </source>
</evidence>
<protein>
    <submittedName>
        <fullName evidence="12">Amiloride-sensitive sodium channel subunit beta</fullName>
    </submittedName>
</protein>
<dbReference type="EMBL" id="BLXT01002393">
    <property type="protein sequence ID" value="GFN93979.1"/>
    <property type="molecule type" value="Genomic_DNA"/>
</dbReference>
<comment type="caution">
    <text evidence="12">The sequence shown here is derived from an EMBL/GenBank/DDBJ whole genome shotgun (WGS) entry which is preliminary data.</text>
</comment>
<dbReference type="Proteomes" id="UP000735302">
    <property type="component" value="Unassembled WGS sequence"/>
</dbReference>
<proteinExistence type="inferred from homology"/>
<gene>
    <name evidence="12" type="ORF">PoB_002048500</name>
</gene>
<evidence type="ECO:0000256" key="3">
    <source>
        <dbReference type="ARBA" id="ARBA00022461"/>
    </source>
</evidence>
<dbReference type="PANTHER" id="PTHR11690">
    <property type="entry name" value="AMILORIDE-SENSITIVE SODIUM CHANNEL-RELATED"/>
    <property type="match status" value="1"/>
</dbReference>
<keyword evidence="9 11" id="KW-0739">Sodium transport</keyword>
<dbReference type="Gene3D" id="2.60.470.10">
    <property type="entry name" value="Acid-sensing ion channels like domains"/>
    <property type="match status" value="1"/>
</dbReference>
<dbReference type="AlphaFoldDB" id="A0AAV3ZEF0"/>
<evidence type="ECO:0000256" key="9">
    <source>
        <dbReference type="ARBA" id="ARBA00023201"/>
    </source>
</evidence>
<keyword evidence="4 11" id="KW-0812">Transmembrane</keyword>
<dbReference type="Gene3D" id="1.10.287.770">
    <property type="entry name" value="YojJ-like"/>
    <property type="match status" value="1"/>
</dbReference>
<keyword evidence="6" id="KW-0915">Sodium</keyword>
<name>A0AAV3ZEF0_9GAST</name>
<keyword evidence="3 11" id="KW-0894">Sodium channel</keyword>
<evidence type="ECO:0000256" key="11">
    <source>
        <dbReference type="RuleBase" id="RU000679"/>
    </source>
</evidence>
<dbReference type="GO" id="GO:0015280">
    <property type="term" value="F:ligand-gated sodium channel activity"/>
    <property type="evidence" value="ECO:0007669"/>
    <property type="project" value="TreeGrafter"/>
</dbReference>
<reference evidence="12 13" key="1">
    <citation type="journal article" date="2021" name="Elife">
        <title>Chloroplast acquisition without the gene transfer in kleptoplastic sea slugs, Plakobranchus ocellatus.</title>
        <authorList>
            <person name="Maeda T."/>
            <person name="Takahashi S."/>
            <person name="Yoshida T."/>
            <person name="Shimamura S."/>
            <person name="Takaki Y."/>
            <person name="Nagai Y."/>
            <person name="Toyoda A."/>
            <person name="Suzuki Y."/>
            <person name="Arimoto A."/>
            <person name="Ishii H."/>
            <person name="Satoh N."/>
            <person name="Nishiyama T."/>
            <person name="Hasebe M."/>
            <person name="Maruyama T."/>
            <person name="Minagawa J."/>
            <person name="Obokata J."/>
            <person name="Shigenobu S."/>
        </authorList>
    </citation>
    <scope>NUCLEOTIDE SEQUENCE [LARGE SCALE GENOMIC DNA]</scope>
</reference>